<keyword evidence="4" id="KW-1185">Reference proteome</keyword>
<evidence type="ECO:0000256" key="2">
    <source>
        <dbReference type="SAM" id="MobiDB-lite"/>
    </source>
</evidence>
<feature type="region of interest" description="Disordered" evidence="2">
    <location>
        <begin position="796"/>
        <end position="836"/>
    </location>
</feature>
<dbReference type="PANTHER" id="PTHR44927">
    <property type="entry name" value="FK506-BINDING PROTEIN 15"/>
    <property type="match status" value="1"/>
</dbReference>
<evidence type="ECO:0000313" key="4">
    <source>
        <dbReference type="Proteomes" id="UP001152798"/>
    </source>
</evidence>
<gene>
    <name evidence="3" type="ORF">NEZAVI_LOCUS11202</name>
</gene>
<name>A0A9P0MT51_NEZVI</name>
<dbReference type="PANTHER" id="PTHR44927:SF1">
    <property type="entry name" value="FK506-BINDING PROTEIN 15"/>
    <property type="match status" value="1"/>
</dbReference>
<protein>
    <submittedName>
        <fullName evidence="3">Uncharacterized protein</fullName>
    </submittedName>
</protein>
<evidence type="ECO:0000313" key="3">
    <source>
        <dbReference type="EMBL" id="CAH1402371.1"/>
    </source>
</evidence>
<proteinExistence type="predicted"/>
<accession>A0A9P0MT51</accession>
<dbReference type="OrthoDB" id="6616503at2759"/>
<dbReference type="AlphaFoldDB" id="A0A9P0MT51"/>
<organism evidence="3 4">
    <name type="scientific">Nezara viridula</name>
    <name type="common">Southern green stink bug</name>
    <name type="synonym">Cimex viridulus</name>
    <dbReference type="NCBI Taxonomy" id="85310"/>
    <lineage>
        <taxon>Eukaryota</taxon>
        <taxon>Metazoa</taxon>
        <taxon>Ecdysozoa</taxon>
        <taxon>Arthropoda</taxon>
        <taxon>Hexapoda</taxon>
        <taxon>Insecta</taxon>
        <taxon>Pterygota</taxon>
        <taxon>Neoptera</taxon>
        <taxon>Paraneoptera</taxon>
        <taxon>Hemiptera</taxon>
        <taxon>Heteroptera</taxon>
        <taxon>Panheteroptera</taxon>
        <taxon>Pentatomomorpha</taxon>
        <taxon>Pentatomoidea</taxon>
        <taxon>Pentatomidae</taxon>
        <taxon>Pentatominae</taxon>
        <taxon>Nezara</taxon>
    </lineage>
</organism>
<sequence length="836" mass="94538">MSSDIEEDFPLNGGSDRLAKLFEDNTLDDISFKFSIPKHPTSKLQKPAHNSVPLKVIHAKTVEAFQMKIGGYKSEGKVGVAIIGNDEYFYYQLYMYRSDERKVSSAEISFQFNFLVQDHNYASFKDSLGIQWSIHFDKSSDLINFAKEIALARWRSTPSCQCKLVQEAFKGKTENVIKKDDNIKVNYKIYYLSPENTLQEESSEKNLTAPASSSNWEVNLIGSCLKSRRFIILPSRQSESEVDLSLSHGVKLMMELEVEEINSKNINNQSSCSLGIQNTSSKRSSEKKEDSINLSERMSRIGYALPNLQMLETGNIHDVTDKKHSLSQKPITYVPSTPSVIAEGSACSSEIGDVTVTSQFNMLFSEVRTSNSEIRMNLSKVNDKIDVLISKIEVTSQSEPKKTSEFEQIKNTDGVLDKLAEQNNTILSLLEKHSLSNLHSTINEVIQLKKRNCELESLLEVAGSTSHILKDKVDELNLKLAEMKEIISKEGKNLCSQCKGDGDKKIKELEENVRVLEERNLQLMKNSEELERQNRELSEHTVSAIQGHSNQELSFQLRLLEKDKRIENLEREIERLNLEVTKRCTRQAVEKEITEVAKALMNKAYKTLKIVSRDSGLIDHSFAHALREMTRAYLENHFEQKCPSLFEQEESSRVMEDVPSRDDYEQQGSNPQFPPNNLPLPIPRPRNTIGPLQSLHKQDSKNNETDTVLTVDRLTENNNIDGDNEKRPNIATASSVENFNIHSVPLPDFMVCENVNSSDKINNTNLQNLSIDGSRFDTNDDLPVGPDVNIHLLQNDSSTSAEGEFYSSSNKTSYSSNFYPPLIPTTPPPIIDDNSE</sequence>
<feature type="compositionally biased region" description="Low complexity" evidence="2">
    <location>
        <begin position="805"/>
        <end position="820"/>
    </location>
</feature>
<keyword evidence="1" id="KW-0175">Coiled coil</keyword>
<reference evidence="3" key="1">
    <citation type="submission" date="2022-01" db="EMBL/GenBank/DDBJ databases">
        <authorList>
            <person name="King R."/>
        </authorList>
    </citation>
    <scope>NUCLEOTIDE SEQUENCE</scope>
</reference>
<dbReference type="Proteomes" id="UP001152798">
    <property type="component" value="Chromosome 5"/>
</dbReference>
<feature type="region of interest" description="Disordered" evidence="2">
    <location>
        <begin position="272"/>
        <end position="293"/>
    </location>
</feature>
<evidence type="ECO:0000256" key="1">
    <source>
        <dbReference type="SAM" id="Coils"/>
    </source>
</evidence>
<dbReference type="EMBL" id="OV725081">
    <property type="protein sequence ID" value="CAH1402371.1"/>
    <property type="molecule type" value="Genomic_DNA"/>
</dbReference>
<feature type="compositionally biased region" description="Basic and acidic residues" evidence="2">
    <location>
        <begin position="650"/>
        <end position="664"/>
    </location>
</feature>
<feature type="compositionally biased region" description="Pro residues" evidence="2">
    <location>
        <begin position="821"/>
        <end position="830"/>
    </location>
</feature>
<feature type="coiled-coil region" evidence="1">
    <location>
        <begin position="466"/>
        <end position="586"/>
    </location>
</feature>
<feature type="region of interest" description="Disordered" evidence="2">
    <location>
        <begin position="647"/>
        <end position="678"/>
    </location>
</feature>